<dbReference type="InterPro" id="IPR045800">
    <property type="entry name" value="HMBD"/>
</dbReference>
<protein>
    <recommendedName>
        <fullName evidence="2">Heavy metal binding domain-containing protein</fullName>
    </recommendedName>
</protein>
<dbReference type="PROSITE" id="PS51257">
    <property type="entry name" value="PROKAR_LIPOPROTEIN"/>
    <property type="match status" value="1"/>
</dbReference>
<dbReference type="AlphaFoldDB" id="A0A5B8UST0"/>
<dbReference type="RefSeq" id="WP_147030631.1">
    <property type="nucleotide sequence ID" value="NZ_CP042436.1"/>
</dbReference>
<name>A0A5B8UST0_9SPHI</name>
<dbReference type="Pfam" id="PF19335">
    <property type="entry name" value="HMBD"/>
    <property type="match status" value="1"/>
</dbReference>
<dbReference type="EMBL" id="CP042436">
    <property type="protein sequence ID" value="QEC62054.1"/>
    <property type="molecule type" value="Genomic_DNA"/>
</dbReference>
<feature type="chain" id="PRO_5022667875" description="Heavy metal binding domain-containing protein" evidence="1">
    <location>
        <begin position="24"/>
        <end position="77"/>
    </location>
</feature>
<keyword evidence="1" id="KW-0732">Signal</keyword>
<reference evidence="3 4" key="1">
    <citation type="journal article" date="2017" name="Curr. Microbiol.">
        <title>Mucilaginibacter ginsenosidivorans sp. nov., Isolated from Soil of Ginseng Field.</title>
        <authorList>
            <person name="Kim M.M."/>
            <person name="Siddiqi M.Z."/>
            <person name="Im W.T."/>
        </authorList>
    </citation>
    <scope>NUCLEOTIDE SEQUENCE [LARGE SCALE GENOMIC DNA]</scope>
    <source>
        <strain evidence="3 4">Gsoil 3017</strain>
    </source>
</reference>
<proteinExistence type="predicted"/>
<evidence type="ECO:0000259" key="2">
    <source>
        <dbReference type="Pfam" id="PF19335"/>
    </source>
</evidence>
<feature type="signal peptide" evidence="1">
    <location>
        <begin position="1"/>
        <end position="23"/>
    </location>
</feature>
<evidence type="ECO:0000256" key="1">
    <source>
        <dbReference type="SAM" id="SignalP"/>
    </source>
</evidence>
<gene>
    <name evidence="3" type="ORF">FRZ54_05430</name>
</gene>
<evidence type="ECO:0000313" key="3">
    <source>
        <dbReference type="EMBL" id="QEC62054.1"/>
    </source>
</evidence>
<keyword evidence="4" id="KW-1185">Reference proteome</keyword>
<sequence length="77" mass="8414">MKKATCWASTVAICGLLFLTACDQQRPVNRGTATDTTKTLGTRKVEYTCTMHPEVIADKPGKCHKCGMTLVEKKAKP</sequence>
<feature type="domain" description="Heavy metal binding" evidence="2">
    <location>
        <begin position="47"/>
        <end position="73"/>
    </location>
</feature>
<dbReference type="Proteomes" id="UP000321479">
    <property type="component" value="Chromosome"/>
</dbReference>
<accession>A0A5B8UST0</accession>
<evidence type="ECO:0000313" key="4">
    <source>
        <dbReference type="Proteomes" id="UP000321479"/>
    </source>
</evidence>
<dbReference type="OrthoDB" id="894336at2"/>
<dbReference type="GO" id="GO:0046872">
    <property type="term" value="F:metal ion binding"/>
    <property type="evidence" value="ECO:0007669"/>
    <property type="project" value="InterPro"/>
</dbReference>
<dbReference type="KEGG" id="mgin:FRZ54_05430"/>
<organism evidence="3 4">
    <name type="scientific">Mucilaginibacter ginsenosidivorans</name>
    <dbReference type="NCBI Taxonomy" id="398053"/>
    <lineage>
        <taxon>Bacteria</taxon>
        <taxon>Pseudomonadati</taxon>
        <taxon>Bacteroidota</taxon>
        <taxon>Sphingobacteriia</taxon>
        <taxon>Sphingobacteriales</taxon>
        <taxon>Sphingobacteriaceae</taxon>
        <taxon>Mucilaginibacter</taxon>
    </lineage>
</organism>